<gene>
    <name evidence="2" type="ORF">SPHA_10935</name>
</gene>
<feature type="transmembrane region" description="Helical" evidence="1">
    <location>
        <begin position="104"/>
        <end position="126"/>
    </location>
</feature>
<name>A0A812B1A8_ACAPH</name>
<keyword evidence="1" id="KW-1133">Transmembrane helix</keyword>
<keyword evidence="1" id="KW-0472">Membrane</keyword>
<accession>A0A812B1A8</accession>
<dbReference type="AlphaFoldDB" id="A0A812B1A8"/>
<evidence type="ECO:0000256" key="1">
    <source>
        <dbReference type="SAM" id="Phobius"/>
    </source>
</evidence>
<evidence type="ECO:0000313" key="3">
    <source>
        <dbReference type="Proteomes" id="UP000597762"/>
    </source>
</evidence>
<organism evidence="2 3">
    <name type="scientific">Acanthosepion pharaonis</name>
    <name type="common">Pharaoh cuttlefish</name>
    <name type="synonym">Sepia pharaonis</name>
    <dbReference type="NCBI Taxonomy" id="158019"/>
    <lineage>
        <taxon>Eukaryota</taxon>
        <taxon>Metazoa</taxon>
        <taxon>Spiralia</taxon>
        <taxon>Lophotrochozoa</taxon>
        <taxon>Mollusca</taxon>
        <taxon>Cephalopoda</taxon>
        <taxon>Coleoidea</taxon>
        <taxon>Decapodiformes</taxon>
        <taxon>Sepiida</taxon>
        <taxon>Sepiina</taxon>
        <taxon>Sepiidae</taxon>
        <taxon>Acanthosepion</taxon>
    </lineage>
</organism>
<keyword evidence="3" id="KW-1185">Reference proteome</keyword>
<comment type="caution">
    <text evidence="2">The sequence shown here is derived from an EMBL/GenBank/DDBJ whole genome shotgun (WGS) entry which is preliminary data.</text>
</comment>
<keyword evidence="1" id="KW-0812">Transmembrane</keyword>
<sequence length="152" mass="17742">MEKSQIENQKILENFPPVFKGVSQSILVYKNILIKVHAEDPENGTVTIDLNTTLNNNTYQFEQDQFNWTLDTIPRPTYVKFFAYDSSNAASLYWPEILHFDLNLSFLSFLFLFLFISISFSLSFSFSSHFPFFLPYSFISSSLCLFSTLFIY</sequence>
<feature type="transmembrane region" description="Helical" evidence="1">
    <location>
        <begin position="132"/>
        <end position="151"/>
    </location>
</feature>
<proteinExistence type="predicted"/>
<reference evidence="2" key="1">
    <citation type="submission" date="2021-01" db="EMBL/GenBank/DDBJ databases">
        <authorList>
            <person name="Li R."/>
            <person name="Bekaert M."/>
        </authorList>
    </citation>
    <scope>NUCLEOTIDE SEQUENCE</scope>
    <source>
        <strain evidence="2">Farmed</strain>
    </source>
</reference>
<dbReference type="Proteomes" id="UP000597762">
    <property type="component" value="Unassembled WGS sequence"/>
</dbReference>
<protein>
    <submittedName>
        <fullName evidence="2">Uncharacterized protein</fullName>
    </submittedName>
</protein>
<dbReference type="EMBL" id="CAHIKZ030000358">
    <property type="protein sequence ID" value="CAE1170129.1"/>
    <property type="molecule type" value="Genomic_DNA"/>
</dbReference>
<evidence type="ECO:0000313" key="2">
    <source>
        <dbReference type="EMBL" id="CAE1170129.1"/>
    </source>
</evidence>